<dbReference type="SUPFAM" id="SSF52540">
    <property type="entry name" value="P-loop containing nucleoside triphosphate hydrolases"/>
    <property type="match status" value="1"/>
</dbReference>
<dbReference type="Gene3D" id="3.40.50.300">
    <property type="entry name" value="P-loop containing nucleotide triphosphate hydrolases"/>
    <property type="match status" value="1"/>
</dbReference>
<dbReference type="Proteomes" id="UP001295423">
    <property type="component" value="Unassembled WGS sequence"/>
</dbReference>
<dbReference type="AlphaFoldDB" id="A0AAD2FXW7"/>
<name>A0AAD2FXW7_9STRA</name>
<evidence type="ECO:0000313" key="3">
    <source>
        <dbReference type="EMBL" id="CAJ1956049.1"/>
    </source>
</evidence>
<protein>
    <recommendedName>
        <fullName evidence="2">Orc1-like AAA ATPase domain-containing protein</fullName>
    </recommendedName>
</protein>
<dbReference type="PANTHER" id="PTHR43642">
    <property type="entry name" value="HYBRID SIGNAL TRANSDUCTION HISTIDINE KINASE G"/>
    <property type="match status" value="1"/>
</dbReference>
<evidence type="ECO:0000259" key="2">
    <source>
        <dbReference type="Pfam" id="PF13191"/>
    </source>
</evidence>
<feature type="domain" description="Orc1-like AAA ATPase" evidence="2">
    <location>
        <begin position="68"/>
        <end position="246"/>
    </location>
</feature>
<dbReference type="InterPro" id="IPR041664">
    <property type="entry name" value="AAA_16"/>
</dbReference>
<evidence type="ECO:0000256" key="1">
    <source>
        <dbReference type="SAM" id="MobiDB-lite"/>
    </source>
</evidence>
<proteinExistence type="predicted"/>
<dbReference type="EMBL" id="CAKOGP040001903">
    <property type="protein sequence ID" value="CAJ1956049.1"/>
    <property type="molecule type" value="Genomic_DNA"/>
</dbReference>
<sequence>MSSSLVSSNAGTSSVTASTSHHQNNLDFSVVGTHLRDKAISGLHEIYKHVQTGGSSFKSQDGETQDSNKPTIALITGAAGTGKSTVAKQFMDQLEQRSSEEAAADGPVKPFFLHGKFDDISVDPFSAIIEAFNGLGSLLTTPEEADELKRVRKEVITAMGNEAEFLSTVIPGLKDVTGTCASNPIGNNEHAPNRLKYVFQNFVNAISTKERPVVLLLDDLQWCDTASASLLEALLTDGDLRYLMFIGCFRPDEMTEESPFYQVLEAIEKSQHVSKTELTNLTESETTSFVADILNVEKDTIAPLADMVFSKTQGNLVFAKQVLDEMCRKGLLVFSPETLKWNWKLENVDDKLSGSIIESITQKLKKMPFKMQKAMTITAYTRNGIDFSTLYKLIELDGNNVDPEFFTKLLDKAVLEGHLMNSMGSSKYFFAHDRIRQAAYALVPEGLPRSTFRFKLGERLYRMGMEDGGDNWMIYVAADHVNATARELGQDSIFPIRVNLEAGERATSCAAFETAAKYLGFALQEILRLSDPWESHYDLTLKVYQTIVDVKLCQGHLQVGKAIGDEVLQKAKRVEDKMPVQLAMSKALGREERHKESAEMSVATLQLLKQYPRGVLSLHASLTKDFLYIKRYLKKKSDKEILNLPTMTDKKQEYVMAFLASNAYQSFYCGNLVGFMVGTLRMLRISIKYGLCDTSTFAVTGYCLFCLNVNDMEGAARFAELARKILTRFNAKHLESLQIFVVAYWMTSWKSNEEVLKLYDRAYKSGMETGDFENGLLSRTASIYHEFNAGYYLGNVDEKFANLVRKLQVYKVDAVLGMTIQQRFVGQYLMGTATMDLKTFEIPENSDSSSTYRLIYCLLARLQLGVFFGDYEFALEMAEKLAPLAEFENSHAVRSLGIYFTSLTYAMLARTRNKKSYGSKARRRCNQLISLCNSKGENSRHRCMLLEAQLLSLNGQKPSLVQSSFDDAINMAIQGGYKQDAGLGSVLAAEHFLSLEDSVLKSPILQKARDLLVGNYITEAYEMYDDWGANALVDSIQQKYGKYLDIASTQLSAERRVFQGGLADGDLLSISQRLLPEGKEDDVSVLSNHSAGWKLRQKTQ</sequence>
<dbReference type="PANTHER" id="PTHR43642:SF1">
    <property type="entry name" value="HYBRID SIGNAL TRANSDUCTION HISTIDINE KINASE G"/>
    <property type="match status" value="1"/>
</dbReference>
<dbReference type="InterPro" id="IPR053159">
    <property type="entry name" value="Hybrid_Histidine_Kinase"/>
</dbReference>
<feature type="region of interest" description="Disordered" evidence="1">
    <location>
        <begin position="1"/>
        <end position="21"/>
    </location>
</feature>
<dbReference type="Pfam" id="PF13191">
    <property type="entry name" value="AAA_16"/>
    <property type="match status" value="1"/>
</dbReference>
<keyword evidence="4" id="KW-1185">Reference proteome</keyword>
<gene>
    <name evidence="3" type="ORF">CYCCA115_LOCUS16048</name>
</gene>
<reference evidence="3" key="1">
    <citation type="submission" date="2023-08" db="EMBL/GenBank/DDBJ databases">
        <authorList>
            <person name="Audoor S."/>
            <person name="Bilcke G."/>
        </authorList>
    </citation>
    <scope>NUCLEOTIDE SEQUENCE</scope>
</reference>
<dbReference type="InterPro" id="IPR027417">
    <property type="entry name" value="P-loop_NTPase"/>
</dbReference>
<organism evidence="3 4">
    <name type="scientific">Cylindrotheca closterium</name>
    <dbReference type="NCBI Taxonomy" id="2856"/>
    <lineage>
        <taxon>Eukaryota</taxon>
        <taxon>Sar</taxon>
        <taxon>Stramenopiles</taxon>
        <taxon>Ochrophyta</taxon>
        <taxon>Bacillariophyta</taxon>
        <taxon>Bacillariophyceae</taxon>
        <taxon>Bacillariophycidae</taxon>
        <taxon>Bacillariales</taxon>
        <taxon>Bacillariaceae</taxon>
        <taxon>Cylindrotheca</taxon>
    </lineage>
</organism>
<accession>A0AAD2FXW7</accession>
<comment type="caution">
    <text evidence="3">The sequence shown here is derived from an EMBL/GenBank/DDBJ whole genome shotgun (WGS) entry which is preliminary data.</text>
</comment>
<evidence type="ECO:0000313" key="4">
    <source>
        <dbReference type="Proteomes" id="UP001295423"/>
    </source>
</evidence>